<dbReference type="Pfam" id="PF01061">
    <property type="entry name" value="ABC2_membrane"/>
    <property type="match status" value="1"/>
</dbReference>
<dbReference type="AlphaFoldDB" id="A0A140LCS6"/>
<keyword evidence="6 10" id="KW-0812">Transmembrane</keyword>
<keyword evidence="7" id="KW-0972">Capsule biogenesis/degradation</keyword>
<keyword evidence="5" id="KW-0762">Sugar transport</keyword>
<dbReference type="PRINTS" id="PR00164">
    <property type="entry name" value="ABC2TRNSPORT"/>
</dbReference>
<evidence type="ECO:0000313" key="12">
    <source>
        <dbReference type="EMBL" id="KXG78351.1"/>
    </source>
</evidence>
<evidence type="ECO:0000256" key="1">
    <source>
        <dbReference type="ARBA" id="ARBA00004651"/>
    </source>
</evidence>
<evidence type="ECO:0000256" key="9">
    <source>
        <dbReference type="ARBA" id="ARBA00023136"/>
    </source>
</evidence>
<proteinExistence type="inferred from homology"/>
<feature type="transmembrane region" description="Helical" evidence="10">
    <location>
        <begin position="31"/>
        <end position="51"/>
    </location>
</feature>
<dbReference type="EMBL" id="LOED01000003">
    <property type="protein sequence ID" value="KXG78351.1"/>
    <property type="molecule type" value="Genomic_DNA"/>
</dbReference>
<evidence type="ECO:0000256" key="6">
    <source>
        <dbReference type="ARBA" id="ARBA00022692"/>
    </source>
</evidence>
<evidence type="ECO:0000259" key="11">
    <source>
        <dbReference type="PROSITE" id="PS51012"/>
    </source>
</evidence>
<feature type="transmembrane region" description="Helical" evidence="10">
    <location>
        <begin position="137"/>
        <end position="160"/>
    </location>
</feature>
<feature type="transmembrane region" description="Helical" evidence="10">
    <location>
        <begin position="63"/>
        <end position="89"/>
    </location>
</feature>
<keyword evidence="9 10" id="KW-0472">Membrane</keyword>
<dbReference type="RefSeq" id="WP_066351469.1">
    <property type="nucleotide sequence ID" value="NZ_LOED01000003.1"/>
</dbReference>
<dbReference type="FunCoup" id="A0A140LCS6">
    <property type="interactions" value="219"/>
</dbReference>
<keyword evidence="3 10" id="KW-0813">Transport</keyword>
<evidence type="ECO:0000256" key="10">
    <source>
        <dbReference type="RuleBase" id="RU361157"/>
    </source>
</evidence>
<dbReference type="Proteomes" id="UP000070427">
    <property type="component" value="Unassembled WGS sequence"/>
</dbReference>
<keyword evidence="13" id="KW-1185">Reference proteome</keyword>
<dbReference type="GO" id="GO:0140359">
    <property type="term" value="F:ABC-type transporter activity"/>
    <property type="evidence" value="ECO:0007669"/>
    <property type="project" value="InterPro"/>
</dbReference>
<dbReference type="GO" id="GO:0043190">
    <property type="term" value="C:ATP-binding cassette (ABC) transporter complex"/>
    <property type="evidence" value="ECO:0007669"/>
    <property type="project" value="InterPro"/>
</dbReference>
<comment type="subcellular location">
    <subcellularLocation>
        <location evidence="1 10">Cell membrane</location>
        <topology evidence="1 10">Multi-pass membrane protein</topology>
    </subcellularLocation>
</comment>
<dbReference type="PANTHER" id="PTHR30413:SF10">
    <property type="entry name" value="CAPSULE POLYSACCHARIDE EXPORT INNER-MEMBRANE PROTEIN CTRC"/>
    <property type="match status" value="1"/>
</dbReference>
<dbReference type="OrthoDB" id="9786910at2"/>
<evidence type="ECO:0000313" key="13">
    <source>
        <dbReference type="Proteomes" id="UP000070427"/>
    </source>
</evidence>
<evidence type="ECO:0000256" key="5">
    <source>
        <dbReference type="ARBA" id="ARBA00022597"/>
    </source>
</evidence>
<dbReference type="PROSITE" id="PS51012">
    <property type="entry name" value="ABC_TM2"/>
    <property type="match status" value="1"/>
</dbReference>
<feature type="transmembrane region" description="Helical" evidence="10">
    <location>
        <begin position="110"/>
        <end position="131"/>
    </location>
</feature>
<evidence type="ECO:0000256" key="3">
    <source>
        <dbReference type="ARBA" id="ARBA00022448"/>
    </source>
</evidence>
<evidence type="ECO:0000256" key="7">
    <source>
        <dbReference type="ARBA" id="ARBA00022903"/>
    </source>
</evidence>
<dbReference type="InterPro" id="IPR047817">
    <property type="entry name" value="ABC2_TM_bact-type"/>
</dbReference>
<accession>A0A140LCS6</accession>
<feature type="transmembrane region" description="Helical" evidence="10">
    <location>
        <begin position="172"/>
        <end position="191"/>
    </location>
</feature>
<evidence type="ECO:0000256" key="2">
    <source>
        <dbReference type="ARBA" id="ARBA00007783"/>
    </source>
</evidence>
<feature type="domain" description="ABC transmembrane type-2" evidence="11">
    <location>
        <begin position="32"/>
        <end position="250"/>
    </location>
</feature>
<dbReference type="GO" id="GO:0015920">
    <property type="term" value="P:lipopolysaccharide transport"/>
    <property type="evidence" value="ECO:0007669"/>
    <property type="project" value="TreeGrafter"/>
</dbReference>
<evidence type="ECO:0000256" key="4">
    <source>
        <dbReference type="ARBA" id="ARBA00022475"/>
    </source>
</evidence>
<evidence type="ECO:0000256" key="8">
    <source>
        <dbReference type="ARBA" id="ARBA00022989"/>
    </source>
</evidence>
<dbReference type="InterPro" id="IPR000412">
    <property type="entry name" value="ABC_2_transport"/>
</dbReference>
<dbReference type="PATRIC" id="fig|520764.3.peg.441"/>
<gene>
    <name evidence="12" type="primary">tagG</name>
    <name evidence="12" type="ORF">AN618_04170</name>
</gene>
<comment type="similarity">
    <text evidence="2 10">Belongs to the ABC-2 integral membrane protein family.</text>
</comment>
<organism evidence="12 13">
    <name type="scientific">Fervidicola ferrireducens</name>
    <dbReference type="NCBI Taxonomy" id="520764"/>
    <lineage>
        <taxon>Bacteria</taxon>
        <taxon>Bacillati</taxon>
        <taxon>Bacillota</taxon>
        <taxon>Clostridia</taxon>
        <taxon>Thermosediminibacterales</taxon>
        <taxon>Thermosediminibacteraceae</taxon>
        <taxon>Fervidicola</taxon>
    </lineage>
</organism>
<name>A0A140LCS6_9FIRM</name>
<sequence length="258" mass="29886">MWQRIKEIYAYREMLKNLVSKELRARYKGSILGFFWTFFNPLLMLIVYSFVFSFVMRSGIKNYAMFLFVALLPWNYLSSSILQGAASLVQNASLIKKVYFPREVLPLSVVLANLINYLLSLLILMPALMLFKIRLTWALLAFPLVLLVETVLVASLTLLVSVGNVYFRDLEHITGVFMTAWFFLTPVVYSADTVPPNAKKFFSLNPAAHIIEAYRDIFYEGMWPDWKALLYVGLGCLILFWLSLLAFQRWQKDIAEEI</sequence>
<dbReference type="InterPro" id="IPR013525">
    <property type="entry name" value="ABC2_TM"/>
</dbReference>
<dbReference type="PANTHER" id="PTHR30413">
    <property type="entry name" value="INNER MEMBRANE TRANSPORT PERMEASE"/>
    <property type="match status" value="1"/>
</dbReference>
<protein>
    <recommendedName>
        <fullName evidence="10">Transport permease protein</fullName>
    </recommendedName>
</protein>
<keyword evidence="8 10" id="KW-1133">Transmembrane helix</keyword>
<reference evidence="12 13" key="1">
    <citation type="submission" date="2015-12" db="EMBL/GenBank/DDBJ databases">
        <title>Draft genome sequnece of Fervidicola ferrireducens strain Y170.</title>
        <authorList>
            <person name="Patel B.K."/>
        </authorList>
    </citation>
    <scope>NUCLEOTIDE SEQUENCE [LARGE SCALE GENOMIC DNA]</scope>
    <source>
        <strain evidence="12 13">Y170</strain>
    </source>
</reference>
<comment type="caution">
    <text evidence="12">The sequence shown here is derived from an EMBL/GenBank/DDBJ whole genome shotgun (WGS) entry which is preliminary data.</text>
</comment>
<dbReference type="InParanoid" id="A0A140LCS6"/>
<dbReference type="STRING" id="520764.AN618_04170"/>
<feature type="transmembrane region" description="Helical" evidence="10">
    <location>
        <begin position="228"/>
        <end position="247"/>
    </location>
</feature>
<keyword evidence="4 10" id="KW-1003">Cell membrane</keyword>